<dbReference type="AlphaFoldDB" id="A0A2U1F275"/>
<comment type="caution">
    <text evidence="2">The sequence shown here is derived from an EMBL/GenBank/DDBJ whole genome shotgun (WGS) entry which is preliminary data.</text>
</comment>
<sequence length="108" mass="11419">MTSEHPRRRERGLLLAGLLVAGLLLVGGCAAVADDSARLAAPPVAGFWLGLWQGLIVPITFIVSLFNDGVAIYEVHNDGAWYDFGYVLGVALIFSGPARIGGPRRAST</sequence>
<protein>
    <recommendedName>
        <fullName evidence="4">Lipoprotein</fullName>
    </recommendedName>
</protein>
<dbReference type="Proteomes" id="UP000245639">
    <property type="component" value="Unassembled WGS sequence"/>
</dbReference>
<evidence type="ECO:0008006" key="4">
    <source>
        <dbReference type="Google" id="ProtNLM"/>
    </source>
</evidence>
<dbReference type="OrthoDB" id="165386at2"/>
<dbReference type="EMBL" id="QEKW01000013">
    <property type="protein sequence ID" value="PVZ06285.1"/>
    <property type="molecule type" value="Genomic_DNA"/>
</dbReference>
<proteinExistence type="predicted"/>
<keyword evidence="1" id="KW-1133">Transmembrane helix</keyword>
<evidence type="ECO:0000313" key="2">
    <source>
        <dbReference type="EMBL" id="PVZ06285.1"/>
    </source>
</evidence>
<feature type="transmembrane region" description="Helical" evidence="1">
    <location>
        <begin position="79"/>
        <end position="100"/>
    </location>
</feature>
<feature type="transmembrane region" description="Helical" evidence="1">
    <location>
        <begin position="45"/>
        <end position="67"/>
    </location>
</feature>
<evidence type="ECO:0000313" key="3">
    <source>
        <dbReference type="Proteomes" id="UP000245639"/>
    </source>
</evidence>
<keyword evidence="3" id="KW-1185">Reference proteome</keyword>
<name>A0A2U1F275_9PSEU</name>
<gene>
    <name evidence="2" type="ORF">C8D89_11323</name>
</gene>
<keyword evidence="1" id="KW-0812">Transmembrane</keyword>
<reference evidence="2 3" key="1">
    <citation type="submission" date="2018-04" db="EMBL/GenBank/DDBJ databases">
        <title>Genomic Encyclopedia of Type Strains, Phase IV (KMG-IV): sequencing the most valuable type-strain genomes for metagenomic binning, comparative biology and taxonomic classification.</title>
        <authorList>
            <person name="Goeker M."/>
        </authorList>
    </citation>
    <scope>NUCLEOTIDE SEQUENCE [LARGE SCALE GENOMIC DNA]</scope>
    <source>
        <strain evidence="2 3">DSM 45771</strain>
    </source>
</reference>
<keyword evidence="1" id="KW-0472">Membrane</keyword>
<evidence type="ECO:0000256" key="1">
    <source>
        <dbReference type="SAM" id="Phobius"/>
    </source>
</evidence>
<dbReference type="PROSITE" id="PS51257">
    <property type="entry name" value="PROKAR_LIPOPROTEIN"/>
    <property type="match status" value="1"/>
</dbReference>
<feature type="transmembrane region" description="Helical" evidence="1">
    <location>
        <begin position="12"/>
        <end position="33"/>
    </location>
</feature>
<accession>A0A2U1F275</accession>
<organism evidence="2 3">
    <name type="scientific">Actinomycetospora cinnamomea</name>
    <dbReference type="NCBI Taxonomy" id="663609"/>
    <lineage>
        <taxon>Bacteria</taxon>
        <taxon>Bacillati</taxon>
        <taxon>Actinomycetota</taxon>
        <taxon>Actinomycetes</taxon>
        <taxon>Pseudonocardiales</taxon>
        <taxon>Pseudonocardiaceae</taxon>
        <taxon>Actinomycetospora</taxon>
    </lineage>
</organism>
<dbReference type="RefSeq" id="WP_116710048.1">
    <property type="nucleotide sequence ID" value="NZ_QEKW01000013.1"/>
</dbReference>